<keyword evidence="4" id="KW-1185">Reference proteome</keyword>
<protein>
    <submittedName>
        <fullName evidence="2">Uncharacterized protein</fullName>
    </submittedName>
</protein>
<sequence>GFRDDHPTGHCLDLRLPDSLNWFCPGVFGALHLCSVTRSGDTTSRGPLCMTWFGIFFLSFVYGFFLDNGTGTCDLAESFAAQTCCSKTCLASPSQRYCPARSEAVASNFEDLAVASFQRHHLLGPDQRRDGVINSGRMALRHVPQDEIAACMVLRFVWPKLGYLCHTDSKPKKSRCPGAMDRSLAKSLIELETEEPETKNEVPMWPQSSMNADVKGSGKGYFPSQQQLAPLPPPPPPMILGHAPPVGPPWMQQNMPMMHHMPAMQPSPETTFAGQPPMTVMPNIAPTEDQAFGRKVPQKLNKIVKAAKKEEHLSAEFQNLVHAEMKKDNKECSRNLHTAVTALDKAKEAQLEVENARLQLWAQWRVFLQQSVVKWKEYTAQFQAAETAFQQQAQEAHLNLKRAQKHLDIAKRRMDAGDKDETYTVSSEEETEEMDAKEESELGRDENAQKIQEGLHQVVSSLEVLSESAEKLEPKAKRPRKAEEEGEAGQRSYPSLEPFGKAIEKASELAMEDQVQVFEAAEVKKEFHTFKTYDYQGLHRPPSWSLPRAMTIGDTGSSGSRDHRTGEQEEQTPHHFLDRRLPDDVPNYIHHLQHLWRERHVRILDGEYYRLRTWYIHHQHVRQWKRPRIVELEGDGTTWHGDVLQAWRDQLYNDEVLNIAVVYPEVRAQTDRPVIPHADLILVQGGFDRCGGITTVYHPSQVSDDSFTWAISYSRHLSGLEIVQGAEAEHFLDAHDVRVYHDWTPIPLTAVQTHWMLNGHSFVVIVNENQASASSSAQHDRQEQGVLAEPVTHQLEASEEESPTSDEMVLPIDQLQGVQVFGLESHTHHCFVHWDSYNTILFEVLRSLGMRRDEAVGYHYFEVPLIDQHPAEEAILLQKVGDIPGGSPDRLVLVDITYLAPKGDRPLQRREVLRLPRYLGRTGLLQELGIYEQCEQSDFKCTLHLNNQLWQEDDLAPKTLKHAAYVRVEIPPKLECRSPETDRPSKRAHVQSPAPGDLRSGVSGPALFQIGKNIHYKQPIEQSATFPSLRAGPRPQQSLIGRGHQIRQMHEQSWLPQASMTFLQCATTEHQDEGLMTPFITSRDVFEELGITRWCVSRDCILQCDGRTVHGDAPVQLEAGESVVVTIASRPSPPSDATSFMQHGRLEAPAHQRSTMSPHDAVTLPAEGDACEVFSFNVDAPAFYPARPDLQTFPEDVQDLFELWSQRTFTWGTEERAGMLMTWYIDQQDPVRSNHFQQGPSFYNWDMQSPGHHGRANDFAAWEMEFDEVIGLLHGLLDPTHWDLQASFEKEL</sequence>
<feature type="region of interest" description="Disordered" evidence="1">
    <location>
        <begin position="544"/>
        <end position="579"/>
    </location>
</feature>
<reference evidence="2" key="1">
    <citation type="submission" date="2022-10" db="EMBL/GenBank/DDBJ databases">
        <authorList>
            <person name="Chen Y."/>
            <person name="Dougan E. K."/>
            <person name="Chan C."/>
            <person name="Rhodes N."/>
            <person name="Thang M."/>
        </authorList>
    </citation>
    <scope>NUCLEOTIDE SEQUENCE</scope>
</reference>
<dbReference type="EMBL" id="CAMXCT020003813">
    <property type="protein sequence ID" value="CAL1159761.1"/>
    <property type="molecule type" value="Genomic_DNA"/>
</dbReference>
<reference evidence="3" key="2">
    <citation type="submission" date="2024-04" db="EMBL/GenBank/DDBJ databases">
        <authorList>
            <person name="Chen Y."/>
            <person name="Shah S."/>
            <person name="Dougan E. K."/>
            <person name="Thang M."/>
            <person name="Chan C."/>
        </authorList>
    </citation>
    <scope>NUCLEOTIDE SEQUENCE [LARGE SCALE GENOMIC DNA]</scope>
</reference>
<feature type="compositionally biased region" description="Basic and acidic residues" evidence="1">
    <location>
        <begin position="411"/>
        <end position="422"/>
    </location>
</feature>
<gene>
    <name evidence="2" type="ORF">C1SCF055_LOCUS32028</name>
</gene>
<comment type="caution">
    <text evidence="2">The sequence shown here is derived from an EMBL/GenBank/DDBJ whole genome shotgun (WGS) entry which is preliminary data.</text>
</comment>
<proteinExistence type="predicted"/>
<feature type="region of interest" description="Disordered" evidence="1">
    <location>
        <begin position="411"/>
        <end position="445"/>
    </location>
</feature>
<evidence type="ECO:0000256" key="1">
    <source>
        <dbReference type="SAM" id="MobiDB-lite"/>
    </source>
</evidence>
<evidence type="ECO:0000313" key="2">
    <source>
        <dbReference type="EMBL" id="CAI4006386.1"/>
    </source>
</evidence>
<feature type="compositionally biased region" description="Basic and acidic residues" evidence="1">
    <location>
        <begin position="975"/>
        <end position="985"/>
    </location>
</feature>
<evidence type="ECO:0000313" key="4">
    <source>
        <dbReference type="Proteomes" id="UP001152797"/>
    </source>
</evidence>
<feature type="region of interest" description="Disordered" evidence="1">
    <location>
        <begin position="468"/>
        <end position="497"/>
    </location>
</feature>
<dbReference type="EMBL" id="CAMXCT030003813">
    <property type="protein sequence ID" value="CAL4793698.1"/>
    <property type="molecule type" value="Genomic_DNA"/>
</dbReference>
<feature type="non-terminal residue" evidence="2">
    <location>
        <position position="1292"/>
    </location>
</feature>
<feature type="compositionally biased region" description="Basic and acidic residues" evidence="1">
    <location>
        <begin position="560"/>
        <end position="579"/>
    </location>
</feature>
<evidence type="ECO:0000313" key="3">
    <source>
        <dbReference type="EMBL" id="CAL1159761.1"/>
    </source>
</evidence>
<feature type="non-terminal residue" evidence="2">
    <location>
        <position position="1"/>
    </location>
</feature>
<feature type="compositionally biased region" description="Acidic residues" evidence="1">
    <location>
        <begin position="427"/>
        <end position="436"/>
    </location>
</feature>
<name>A0A9P1G9Y1_9DINO</name>
<organism evidence="2">
    <name type="scientific">Cladocopium goreaui</name>
    <dbReference type="NCBI Taxonomy" id="2562237"/>
    <lineage>
        <taxon>Eukaryota</taxon>
        <taxon>Sar</taxon>
        <taxon>Alveolata</taxon>
        <taxon>Dinophyceae</taxon>
        <taxon>Suessiales</taxon>
        <taxon>Symbiodiniaceae</taxon>
        <taxon>Cladocopium</taxon>
    </lineage>
</organism>
<feature type="region of interest" description="Disordered" evidence="1">
    <location>
        <begin position="975"/>
        <end position="1002"/>
    </location>
</feature>
<dbReference type="EMBL" id="CAMXCT010003813">
    <property type="protein sequence ID" value="CAI4006386.1"/>
    <property type="molecule type" value="Genomic_DNA"/>
</dbReference>
<accession>A0A9P1G9Y1</accession>
<dbReference type="Proteomes" id="UP001152797">
    <property type="component" value="Unassembled WGS sequence"/>
</dbReference>